<feature type="signal peptide" evidence="4">
    <location>
        <begin position="1"/>
        <end position="25"/>
    </location>
</feature>
<dbReference type="PIRSF" id="PIRSF002825">
    <property type="entry name" value="CfbpA"/>
    <property type="match status" value="1"/>
</dbReference>
<keyword evidence="2 4" id="KW-0732">Signal</keyword>
<feature type="binding site" evidence="3">
    <location>
        <position position="223"/>
    </location>
    <ligand>
        <name>Fe cation</name>
        <dbReference type="ChEBI" id="CHEBI:24875"/>
    </ligand>
</feature>
<reference evidence="5" key="1">
    <citation type="submission" date="2020-12" db="EMBL/GenBank/DDBJ databases">
        <title>Oil enriched cultivation method for isolating marine PHA-producing bacteria.</title>
        <authorList>
            <person name="Zheng W."/>
            <person name="Yu S."/>
            <person name="Huang Y."/>
        </authorList>
    </citation>
    <scope>NUCLEOTIDE SEQUENCE</scope>
    <source>
        <strain evidence="5">SY-2-3</strain>
    </source>
</reference>
<accession>A0A8I1SJN6</accession>
<evidence type="ECO:0000256" key="4">
    <source>
        <dbReference type="SAM" id="SignalP"/>
    </source>
</evidence>
<dbReference type="PANTHER" id="PTHR30006:SF15">
    <property type="entry name" value="IRON-UTILIZATION PERIPLASMIC PROTEIN"/>
    <property type="match status" value="1"/>
</dbReference>
<dbReference type="EMBL" id="JAEKJW010000002">
    <property type="protein sequence ID" value="MBN8197094.1"/>
    <property type="molecule type" value="Genomic_DNA"/>
</dbReference>
<dbReference type="GO" id="GO:0046872">
    <property type="term" value="F:metal ion binding"/>
    <property type="evidence" value="ECO:0007669"/>
    <property type="project" value="UniProtKB-KW"/>
</dbReference>
<comment type="caution">
    <text evidence="5">The sequence shown here is derived from an EMBL/GenBank/DDBJ whole genome shotgun (WGS) entry which is preliminary data.</text>
</comment>
<name>A0A8I1SJN6_9PROT</name>
<dbReference type="GO" id="GO:0030288">
    <property type="term" value="C:outer membrane-bounded periplasmic space"/>
    <property type="evidence" value="ECO:0007669"/>
    <property type="project" value="TreeGrafter"/>
</dbReference>
<evidence type="ECO:0000256" key="1">
    <source>
        <dbReference type="ARBA" id="ARBA00008520"/>
    </source>
</evidence>
<dbReference type="AlphaFoldDB" id="A0A8I1SJN6"/>
<dbReference type="PANTHER" id="PTHR30006">
    <property type="entry name" value="THIAMINE-BINDING PERIPLASMIC PROTEIN-RELATED"/>
    <property type="match status" value="1"/>
</dbReference>
<keyword evidence="3" id="KW-0408">Iron</keyword>
<keyword evidence="3" id="KW-0479">Metal-binding</keyword>
<evidence type="ECO:0000313" key="6">
    <source>
        <dbReference type="Proteomes" id="UP000664405"/>
    </source>
</evidence>
<comment type="similarity">
    <text evidence="1">Belongs to the bacterial solute-binding protein 1 family.</text>
</comment>
<evidence type="ECO:0000256" key="2">
    <source>
        <dbReference type="ARBA" id="ARBA00022729"/>
    </source>
</evidence>
<dbReference type="Proteomes" id="UP000664405">
    <property type="component" value="Unassembled WGS sequence"/>
</dbReference>
<evidence type="ECO:0000313" key="5">
    <source>
        <dbReference type="EMBL" id="MBN8197094.1"/>
    </source>
</evidence>
<protein>
    <submittedName>
        <fullName evidence="5">Extracellular solute-binding protein</fullName>
    </submittedName>
</protein>
<dbReference type="InterPro" id="IPR026045">
    <property type="entry name" value="Ferric-bd"/>
</dbReference>
<feature type="binding site" evidence="3">
    <location>
        <position position="222"/>
    </location>
    <ligand>
        <name>Fe cation</name>
        <dbReference type="ChEBI" id="CHEBI:24875"/>
    </ligand>
</feature>
<feature type="chain" id="PRO_5034068856" evidence="4">
    <location>
        <begin position="26"/>
        <end position="338"/>
    </location>
</feature>
<sequence length="338" mass="37657">MAGSYVQRMIFGCLLALGMGTSAQAGNEVNVYTERQPQFIQPVFDRFTKATGIRVNVLYSQTDLVDRIRREHESTPADILIAVNVGRLVEAANADIASPITSPIVDENIPTTYRDTNNLWVGLTSRARVLVTPCQAGNQMQIESYEELANPQWRGKICIRSGYHVYNTGLVASMLAHHGPEYTRNWLRYVKGNLARKPQGGDADQIAAVARGECSVAIANSYYYGKMLDDPATRKDASRVQIVFPNQKSTGTHVNITGVVLMKRAPNRENALKLIEFMSSNEIQHVYAAVNFEYPVGIVWPEMLRSWGEFTSEHLPLTVIAGYQDLAKQLLDEVAFDD</sequence>
<dbReference type="Pfam" id="PF13343">
    <property type="entry name" value="SBP_bac_6"/>
    <property type="match status" value="1"/>
</dbReference>
<evidence type="ECO:0000256" key="3">
    <source>
        <dbReference type="PIRSR" id="PIRSR002825-1"/>
    </source>
</evidence>
<dbReference type="SUPFAM" id="SSF53850">
    <property type="entry name" value="Periplasmic binding protein-like II"/>
    <property type="match status" value="1"/>
</dbReference>
<organism evidence="5 6">
    <name type="scientific">Thalassospira povalilytica</name>
    <dbReference type="NCBI Taxonomy" id="732237"/>
    <lineage>
        <taxon>Bacteria</taxon>
        <taxon>Pseudomonadati</taxon>
        <taxon>Pseudomonadota</taxon>
        <taxon>Alphaproteobacteria</taxon>
        <taxon>Rhodospirillales</taxon>
        <taxon>Thalassospiraceae</taxon>
        <taxon>Thalassospira</taxon>
    </lineage>
</organism>
<gene>
    <name evidence="5" type="ORF">JF547_11545</name>
</gene>
<proteinExistence type="inferred from homology"/>
<dbReference type="Gene3D" id="3.40.190.10">
    <property type="entry name" value="Periplasmic binding protein-like II"/>
    <property type="match status" value="2"/>
</dbReference>